<keyword evidence="2" id="KW-0812">Transmembrane</keyword>
<feature type="transmembrane region" description="Helical" evidence="2">
    <location>
        <begin position="12"/>
        <end position="30"/>
    </location>
</feature>
<proteinExistence type="predicted"/>
<dbReference type="RefSeq" id="WP_310273637.1">
    <property type="nucleotide sequence ID" value="NZ_JAVDWR010000001.1"/>
</dbReference>
<evidence type="ECO:0000256" key="1">
    <source>
        <dbReference type="SAM" id="Coils"/>
    </source>
</evidence>
<keyword evidence="2" id="KW-0472">Membrane</keyword>
<keyword evidence="1" id="KW-0175">Coiled coil</keyword>
<dbReference type="Proteomes" id="UP001257909">
    <property type="component" value="Unassembled WGS sequence"/>
</dbReference>
<dbReference type="EMBL" id="JAVDWR010000001">
    <property type="protein sequence ID" value="MDR7119259.1"/>
    <property type="molecule type" value="Genomic_DNA"/>
</dbReference>
<keyword evidence="4" id="KW-1185">Reference proteome</keyword>
<evidence type="ECO:0000313" key="3">
    <source>
        <dbReference type="EMBL" id="MDR7119259.1"/>
    </source>
</evidence>
<gene>
    <name evidence="3" type="ORF">J2W69_000174</name>
</gene>
<protein>
    <submittedName>
        <fullName evidence="3">Tfp pilus assembly protein PilV</fullName>
    </submittedName>
</protein>
<feature type="coiled-coil region" evidence="1">
    <location>
        <begin position="52"/>
        <end position="82"/>
    </location>
</feature>
<dbReference type="Pfam" id="PF10975">
    <property type="entry name" value="DUF2802"/>
    <property type="match status" value="1"/>
</dbReference>
<comment type="caution">
    <text evidence="3">The sequence shown here is derived from an EMBL/GenBank/DDBJ whole genome shotgun (WGS) entry which is preliminary data.</text>
</comment>
<reference evidence="3 4" key="1">
    <citation type="submission" date="2023-07" db="EMBL/GenBank/DDBJ databases">
        <title>Sorghum-associated microbial communities from plants grown in Nebraska, USA.</title>
        <authorList>
            <person name="Schachtman D."/>
        </authorList>
    </citation>
    <scope>NUCLEOTIDE SEQUENCE [LARGE SCALE GENOMIC DNA]</scope>
    <source>
        <strain evidence="3 4">4138</strain>
    </source>
</reference>
<accession>A0ABU1VU72</accession>
<organism evidence="3 4">
    <name type="scientific">Rheinheimera soli</name>
    <dbReference type="NCBI Taxonomy" id="443616"/>
    <lineage>
        <taxon>Bacteria</taxon>
        <taxon>Pseudomonadati</taxon>
        <taxon>Pseudomonadota</taxon>
        <taxon>Gammaproteobacteria</taxon>
        <taxon>Chromatiales</taxon>
        <taxon>Chromatiaceae</taxon>
        <taxon>Rheinheimera</taxon>
    </lineage>
</organism>
<keyword evidence="2" id="KW-1133">Transmembrane helix</keyword>
<name>A0ABU1VU72_9GAMM</name>
<evidence type="ECO:0000313" key="4">
    <source>
        <dbReference type="Proteomes" id="UP001257909"/>
    </source>
</evidence>
<evidence type="ECO:0000256" key="2">
    <source>
        <dbReference type="SAM" id="Phobius"/>
    </source>
</evidence>
<dbReference type="InterPro" id="IPR021244">
    <property type="entry name" value="DUF2802"/>
</dbReference>
<sequence length="162" mass="18327">MANFLTEFSWIWLLGIVAILLLSVGMAALASRQSKKLLDIINENAAASWQQQQHLEQLSQQLEQQSQQLKRAHQDVEELRSTVIGVGQRVLTLESHLGQGMLQVAELAEQQKSLHLFDPESKIYSRAMKMVHLGASLDEIMLECELPQAEAELLFNLHKQTK</sequence>